<evidence type="ECO:0000256" key="1">
    <source>
        <dbReference type="SAM" id="MobiDB-lite"/>
    </source>
</evidence>
<dbReference type="EMBL" id="WMHW01000048">
    <property type="protein sequence ID" value="KAF4008069.1"/>
    <property type="molecule type" value="Genomic_DNA"/>
</dbReference>
<feature type="region of interest" description="Disordered" evidence="1">
    <location>
        <begin position="29"/>
        <end position="57"/>
    </location>
</feature>
<comment type="caution">
    <text evidence="2">The sequence shown here is derived from an EMBL/GenBank/DDBJ whole genome shotgun (WGS) entry which is preliminary data.</text>
</comment>
<protein>
    <submittedName>
        <fullName evidence="2">Uncharacterized protein</fullName>
    </submittedName>
</protein>
<dbReference type="AlphaFoldDB" id="A0A833SE02"/>
<proteinExistence type="predicted"/>
<feature type="compositionally biased region" description="Basic residues" evidence="1">
    <location>
        <begin position="29"/>
        <end position="43"/>
    </location>
</feature>
<organism evidence="2 3">
    <name type="scientific">Cervus hanglu yarkandensis</name>
    <name type="common">Yarkand deer</name>
    <dbReference type="NCBI Taxonomy" id="84702"/>
    <lineage>
        <taxon>Eukaryota</taxon>
        <taxon>Metazoa</taxon>
        <taxon>Chordata</taxon>
        <taxon>Craniata</taxon>
        <taxon>Vertebrata</taxon>
        <taxon>Euteleostomi</taxon>
        <taxon>Mammalia</taxon>
        <taxon>Eutheria</taxon>
        <taxon>Laurasiatheria</taxon>
        <taxon>Artiodactyla</taxon>
        <taxon>Ruminantia</taxon>
        <taxon>Pecora</taxon>
        <taxon>Cervidae</taxon>
        <taxon>Cervinae</taxon>
        <taxon>Cervus</taxon>
    </lineage>
</organism>
<name>A0A833SE02_9CERV</name>
<evidence type="ECO:0000313" key="3">
    <source>
        <dbReference type="Proteomes" id="UP000631465"/>
    </source>
</evidence>
<reference evidence="2 3" key="1">
    <citation type="submission" date="2019-10" db="EMBL/GenBank/DDBJ databases">
        <title>Chromosome-level genome assembly of Tarim red deer.</title>
        <authorList>
            <person name="Ba H."/>
        </authorList>
    </citation>
    <scope>NUCLEOTIDE SEQUENCE [LARGE SCALE GENOMIC DNA]</scope>
    <source>
        <strain evidence="2">CEY-2017</strain>
        <tissue evidence="2">Blood</tissue>
    </source>
</reference>
<sequence length="57" mass="7162">MHCTTWGIEPGLCHNYKWKASFNNCIIRKKRKKKKRKKRKERWWRKEGRKEGKKGRF</sequence>
<dbReference type="Proteomes" id="UP000631465">
    <property type="component" value="Unassembled WGS sequence"/>
</dbReference>
<accession>A0A833SE02</accession>
<keyword evidence="3" id="KW-1185">Reference proteome</keyword>
<gene>
    <name evidence="2" type="ORF">G4228_019667</name>
</gene>
<evidence type="ECO:0000313" key="2">
    <source>
        <dbReference type="EMBL" id="KAF4008069.1"/>
    </source>
</evidence>